<dbReference type="SUPFAM" id="SSF69065">
    <property type="entry name" value="RNase III domain-like"/>
    <property type="match status" value="1"/>
</dbReference>
<dbReference type="FunFam" id="1.10.1520.10:FF:000001">
    <property type="entry name" value="Ribonuclease 3"/>
    <property type="match status" value="1"/>
</dbReference>
<dbReference type="Pfam" id="PF00035">
    <property type="entry name" value="dsrm"/>
    <property type="match status" value="1"/>
</dbReference>
<dbReference type="GO" id="GO:0006364">
    <property type="term" value="P:rRNA processing"/>
    <property type="evidence" value="ECO:0007669"/>
    <property type="project" value="InterPro"/>
</dbReference>
<dbReference type="CDD" id="cd00593">
    <property type="entry name" value="RIBOc"/>
    <property type="match status" value="1"/>
</dbReference>
<evidence type="ECO:0000259" key="9">
    <source>
        <dbReference type="PROSITE" id="PS50142"/>
    </source>
</evidence>
<dbReference type="GO" id="GO:0003725">
    <property type="term" value="F:double-stranded RNA binding"/>
    <property type="evidence" value="ECO:0007669"/>
    <property type="project" value="TreeGrafter"/>
</dbReference>
<comment type="catalytic activity">
    <reaction evidence="1">
        <text>Endonucleolytic cleavage to 5'-phosphomonoester.</text>
        <dbReference type="EC" id="3.1.26.3"/>
    </reaction>
</comment>
<dbReference type="InterPro" id="IPR014720">
    <property type="entry name" value="dsRBD_dom"/>
</dbReference>
<sequence length="220" mass="24859">MKILDELGIVPNDLELFNMAFMHKSYGVKHNISYDYERLEFLGDAVLSMFVSKYLYEKYKNIGEGDLTKLRSNYVCETALANYSHELGLTSMIKLELDDNKVSINEIFSISADVFESLLGAIYLDQGIEKTREFLSKTVFPAIDDETIFFSDFKSKIKEYGDANELNVEYKLIEEYGAPHDKTFVIGIIVGDEEIGVGTGKSKKEAEQIAAEKAIKKLGI</sequence>
<dbReference type="HAMAP" id="MF_00104">
    <property type="entry name" value="RNase_III"/>
    <property type="match status" value="1"/>
</dbReference>
<dbReference type="InterPro" id="IPR036389">
    <property type="entry name" value="RNase_III_sf"/>
</dbReference>
<dbReference type="InterPro" id="IPR011907">
    <property type="entry name" value="RNase_III"/>
</dbReference>
<dbReference type="GO" id="GO:0004525">
    <property type="term" value="F:ribonuclease III activity"/>
    <property type="evidence" value="ECO:0007669"/>
    <property type="project" value="UniProtKB-EC"/>
</dbReference>
<dbReference type="GO" id="GO:0010468">
    <property type="term" value="P:regulation of gene expression"/>
    <property type="evidence" value="ECO:0007669"/>
    <property type="project" value="TreeGrafter"/>
</dbReference>
<evidence type="ECO:0000256" key="5">
    <source>
        <dbReference type="ARBA" id="ARBA00022759"/>
    </source>
</evidence>
<evidence type="ECO:0000256" key="7">
    <source>
        <dbReference type="ARBA" id="ARBA00022884"/>
    </source>
</evidence>
<keyword evidence="7" id="KW-0694">RNA-binding</keyword>
<evidence type="ECO:0000256" key="3">
    <source>
        <dbReference type="ARBA" id="ARBA00012177"/>
    </source>
</evidence>
<dbReference type="NCBIfam" id="TIGR02191">
    <property type="entry name" value="RNaseIII"/>
    <property type="match status" value="1"/>
</dbReference>
<dbReference type="PANTHER" id="PTHR11207:SF0">
    <property type="entry name" value="RIBONUCLEASE 3"/>
    <property type="match status" value="1"/>
</dbReference>
<accession>A0A644V496</accession>
<dbReference type="InterPro" id="IPR000999">
    <property type="entry name" value="RNase_III_dom"/>
</dbReference>
<dbReference type="Pfam" id="PF14622">
    <property type="entry name" value="Ribonucleas_3_3"/>
    <property type="match status" value="1"/>
</dbReference>
<dbReference type="Gene3D" id="3.30.160.20">
    <property type="match status" value="1"/>
</dbReference>
<dbReference type="CDD" id="cd10845">
    <property type="entry name" value="DSRM_RNAse_III_family"/>
    <property type="match status" value="1"/>
</dbReference>
<dbReference type="SUPFAM" id="SSF54768">
    <property type="entry name" value="dsRNA-binding domain-like"/>
    <property type="match status" value="1"/>
</dbReference>
<dbReference type="PROSITE" id="PS50137">
    <property type="entry name" value="DS_RBD"/>
    <property type="match status" value="1"/>
</dbReference>
<dbReference type="PROSITE" id="PS00517">
    <property type="entry name" value="RNASE_3_1"/>
    <property type="match status" value="1"/>
</dbReference>
<dbReference type="EC" id="3.1.26.3" evidence="3"/>
<gene>
    <name evidence="10" type="primary">rnc_10</name>
    <name evidence="10" type="ORF">SDC9_32137</name>
</gene>
<dbReference type="SMART" id="SM00358">
    <property type="entry name" value="DSRM"/>
    <property type="match status" value="1"/>
</dbReference>
<dbReference type="AlphaFoldDB" id="A0A644V496"/>
<evidence type="ECO:0000259" key="8">
    <source>
        <dbReference type="PROSITE" id="PS50137"/>
    </source>
</evidence>
<dbReference type="SMART" id="SM00535">
    <property type="entry name" value="RIBOc"/>
    <property type="match status" value="1"/>
</dbReference>
<dbReference type="Gene3D" id="1.10.1520.10">
    <property type="entry name" value="Ribonuclease III domain"/>
    <property type="match status" value="1"/>
</dbReference>
<organism evidence="10">
    <name type="scientific">bioreactor metagenome</name>
    <dbReference type="NCBI Taxonomy" id="1076179"/>
    <lineage>
        <taxon>unclassified sequences</taxon>
        <taxon>metagenomes</taxon>
        <taxon>ecological metagenomes</taxon>
    </lineage>
</organism>
<dbReference type="EMBL" id="VSSQ01000217">
    <property type="protein sequence ID" value="MPL86160.1"/>
    <property type="molecule type" value="Genomic_DNA"/>
</dbReference>
<comment type="caution">
    <text evidence="10">The sequence shown here is derived from an EMBL/GenBank/DDBJ whole genome shotgun (WGS) entry which is preliminary data.</text>
</comment>
<evidence type="ECO:0000256" key="6">
    <source>
        <dbReference type="ARBA" id="ARBA00022801"/>
    </source>
</evidence>
<evidence type="ECO:0000256" key="1">
    <source>
        <dbReference type="ARBA" id="ARBA00000109"/>
    </source>
</evidence>
<evidence type="ECO:0000256" key="2">
    <source>
        <dbReference type="ARBA" id="ARBA00010183"/>
    </source>
</evidence>
<protein>
    <recommendedName>
        <fullName evidence="3">ribonuclease III</fullName>
        <ecNumber evidence="3">3.1.26.3</ecNumber>
    </recommendedName>
</protein>
<dbReference type="PROSITE" id="PS50142">
    <property type="entry name" value="RNASE_3_2"/>
    <property type="match status" value="1"/>
</dbReference>
<proteinExistence type="inferred from homology"/>
<reference evidence="10" key="1">
    <citation type="submission" date="2019-08" db="EMBL/GenBank/DDBJ databases">
        <authorList>
            <person name="Kucharzyk K."/>
            <person name="Murdoch R.W."/>
            <person name="Higgins S."/>
            <person name="Loffler F."/>
        </authorList>
    </citation>
    <scope>NUCLEOTIDE SEQUENCE</scope>
</reference>
<comment type="similarity">
    <text evidence="2">Belongs to the ribonuclease III family.</text>
</comment>
<dbReference type="FunFam" id="3.30.160.20:FF:000007">
    <property type="entry name" value="Double-stranded RNA-binding protein Staufen homolog 1"/>
    <property type="match status" value="1"/>
</dbReference>
<feature type="domain" description="DRBM" evidence="8">
    <location>
        <begin position="152"/>
        <end position="220"/>
    </location>
</feature>
<keyword evidence="6 10" id="KW-0378">Hydrolase</keyword>
<keyword evidence="4" id="KW-0540">Nuclease</keyword>
<name>A0A644V496_9ZZZZ</name>
<evidence type="ECO:0000256" key="4">
    <source>
        <dbReference type="ARBA" id="ARBA00022722"/>
    </source>
</evidence>
<dbReference type="PANTHER" id="PTHR11207">
    <property type="entry name" value="RIBONUCLEASE III"/>
    <property type="match status" value="1"/>
</dbReference>
<feature type="domain" description="RNase III" evidence="9">
    <location>
        <begin position="1"/>
        <end position="127"/>
    </location>
</feature>
<evidence type="ECO:0000313" key="10">
    <source>
        <dbReference type="EMBL" id="MPL86160.1"/>
    </source>
</evidence>
<keyword evidence="5" id="KW-0255">Endonuclease</keyword>